<keyword evidence="5 10" id="KW-0949">S-adenosyl-L-methionine</keyword>
<dbReference type="Gene3D" id="3.30.9.10">
    <property type="entry name" value="D-Amino Acid Oxidase, subunit A, domain 2"/>
    <property type="match status" value="1"/>
</dbReference>
<dbReference type="AlphaFoldDB" id="A0A328APR6"/>
<comment type="function">
    <text evidence="10">Catalyzes the last two steps in the biosynthesis of 5-methylaminomethyl-2-thiouridine (mnm(5)s(2)U) at the wobble position (U34) in tRNA. Catalyzes the FAD-dependent demodification of cmnm(5)s(2)U34 to nm(5)s(2)U34, followed by the transfer of a methyl group from S-adenosyl-L-methionine to nm(5)s(2)U34, to form mnm(5)s(2)U34.</text>
</comment>
<evidence type="ECO:0000256" key="6">
    <source>
        <dbReference type="ARBA" id="ARBA00022694"/>
    </source>
</evidence>
<evidence type="ECO:0000256" key="7">
    <source>
        <dbReference type="ARBA" id="ARBA00022827"/>
    </source>
</evidence>
<keyword evidence="2 10" id="KW-0489">Methyltransferase</keyword>
<comment type="catalytic activity">
    <reaction evidence="10">
        <text>5-aminomethyl-2-thiouridine(34) in tRNA + S-adenosyl-L-methionine = 5-methylaminomethyl-2-thiouridine(34) in tRNA + S-adenosyl-L-homocysteine + H(+)</text>
        <dbReference type="Rhea" id="RHEA:19569"/>
        <dbReference type="Rhea" id="RHEA-COMP:10195"/>
        <dbReference type="Rhea" id="RHEA-COMP:10197"/>
        <dbReference type="ChEBI" id="CHEBI:15378"/>
        <dbReference type="ChEBI" id="CHEBI:57856"/>
        <dbReference type="ChEBI" id="CHEBI:59789"/>
        <dbReference type="ChEBI" id="CHEBI:74454"/>
        <dbReference type="ChEBI" id="CHEBI:74455"/>
        <dbReference type="EC" id="2.1.1.61"/>
    </reaction>
</comment>
<comment type="subcellular location">
    <subcellularLocation>
        <location evidence="10">Cytoplasm</location>
    </subcellularLocation>
</comment>
<dbReference type="InterPro" id="IPR006076">
    <property type="entry name" value="FAD-dep_OxRdtase"/>
</dbReference>
<dbReference type="InterPro" id="IPR029063">
    <property type="entry name" value="SAM-dependent_MTases_sf"/>
</dbReference>
<keyword evidence="14" id="KW-1185">Reference proteome</keyword>
<dbReference type="EMBL" id="QFYR01000001">
    <property type="protein sequence ID" value="RAK57003.1"/>
    <property type="molecule type" value="Genomic_DNA"/>
</dbReference>
<dbReference type="GO" id="GO:0016645">
    <property type="term" value="F:oxidoreductase activity, acting on the CH-NH group of donors"/>
    <property type="evidence" value="ECO:0007669"/>
    <property type="project" value="InterPro"/>
</dbReference>
<feature type="domain" description="FAD dependent oxidoreductase" evidence="11">
    <location>
        <begin position="246"/>
        <end position="568"/>
    </location>
</feature>
<name>A0A328APR6_9CAUL</name>
<evidence type="ECO:0000313" key="14">
    <source>
        <dbReference type="Proteomes" id="UP000249725"/>
    </source>
</evidence>
<dbReference type="InterPro" id="IPR036188">
    <property type="entry name" value="FAD/NAD-bd_sf"/>
</dbReference>
<dbReference type="GO" id="GO:0004808">
    <property type="term" value="F:tRNA (5-methylaminomethyl-2-thiouridylate)(34)-methyltransferase activity"/>
    <property type="evidence" value="ECO:0007669"/>
    <property type="project" value="UniProtKB-EC"/>
</dbReference>
<evidence type="ECO:0000256" key="10">
    <source>
        <dbReference type="HAMAP-Rule" id="MF_01102"/>
    </source>
</evidence>
<dbReference type="InterPro" id="IPR017610">
    <property type="entry name" value="tRNA_S-uridine_synth_MnmC_C"/>
</dbReference>
<dbReference type="InterPro" id="IPR047785">
    <property type="entry name" value="tRNA_MNMC2"/>
</dbReference>
<evidence type="ECO:0000256" key="9">
    <source>
        <dbReference type="ARBA" id="ARBA00023268"/>
    </source>
</evidence>
<proteinExistence type="inferred from homology"/>
<dbReference type="Pfam" id="PF05430">
    <property type="entry name" value="Methyltransf_30"/>
    <property type="match status" value="1"/>
</dbReference>
<sequence>MSEPSSPQSPLDWSEDGQPRSRLYGDVYFSREDGLAESRAVFLQGCGLPQAWAGRTRFTVGELGFGTGLNILALLDLWRREGPAAGRLHVFTVEAHPITGEEAARALAHWPELADLAALLVARWPGQARGVHRVELPELRAIIDVAVLDVVEALSGWSGRADAWFLDGFSPARNPAMWSDEVLALVGARTAPGAPAATFTVAGQVRRGLSAAGFEVAKRPGFGRKRERLEARFPGAPPADAPAPAVAVIGAGIAGASAVRALRALGLEPLLFEADRLGAGGSGNPAALVTPRLDAGLGPPARLFAQAFARAVQLYEAVPDAVIARGVLQLAGSARDEDRFARIAASDLFEPGALSPLDASEASRRLGAAAPSALAQDAALTVRPDIVLQAFAGKPARARIASIAHDGHAWRLADAQGQTLAQVDAVILAAGLGAAALADAPLQPVRGQASWVEGASIPEAVAWGGYAAPIDGGVLFGATHDRDDAGDDLRDDDHRRNLATLATALPNLAQALEGRPLAGRAAVRAASPDRLPLAGPAPSAPPGLFLLTAFGSRGFSFAPLLAEHVAALACGAPSPLPASLATLVAPERFRLRAIARGHS</sequence>
<dbReference type="EC" id="1.5.-.-" evidence="10"/>
<dbReference type="NCBIfam" id="TIGR03197">
    <property type="entry name" value="MnmC_Cterm"/>
    <property type="match status" value="1"/>
</dbReference>
<comment type="similarity">
    <text evidence="10">In the C-terminal section; belongs to the DAO family.</text>
</comment>
<protein>
    <recommendedName>
        <fullName evidence="10">tRNA 5-methylaminomethyl-2-thiouridine biosynthesis bifunctional protein MnmC</fullName>
        <shortName evidence="10">tRNA mnm(5)s(2)U biosynthesis bifunctional protein</shortName>
    </recommendedName>
    <domain>
        <recommendedName>
            <fullName evidence="10">tRNA (mnm(5)s(2)U34)-methyltransferase</fullName>
            <ecNumber evidence="10">2.1.1.61</ecNumber>
        </recommendedName>
    </domain>
    <domain>
        <recommendedName>
            <fullName evidence="10">FAD-dependent cmnm(5)s(2)U34 oxidoreductase</fullName>
            <ecNumber evidence="10">1.5.-.-</ecNumber>
        </recommendedName>
    </domain>
</protein>
<dbReference type="GO" id="GO:0050660">
    <property type="term" value="F:flavin adenine dinucleotide binding"/>
    <property type="evidence" value="ECO:0007669"/>
    <property type="project" value="UniProtKB-UniRule"/>
</dbReference>
<dbReference type="RefSeq" id="WP_111513455.1">
    <property type="nucleotide sequence ID" value="NZ_QFYR01000001.1"/>
</dbReference>
<evidence type="ECO:0000313" key="13">
    <source>
        <dbReference type="EMBL" id="RAK57003.1"/>
    </source>
</evidence>
<dbReference type="InterPro" id="IPR008471">
    <property type="entry name" value="MnmC-like_methylTransf"/>
</dbReference>
<evidence type="ECO:0000259" key="12">
    <source>
        <dbReference type="Pfam" id="PF05430"/>
    </source>
</evidence>
<keyword evidence="3 10" id="KW-0285">Flavoprotein</keyword>
<dbReference type="GO" id="GO:0032259">
    <property type="term" value="P:methylation"/>
    <property type="evidence" value="ECO:0007669"/>
    <property type="project" value="UniProtKB-KW"/>
</dbReference>
<dbReference type="SUPFAM" id="SSF51905">
    <property type="entry name" value="FAD/NAD(P)-binding domain"/>
    <property type="match status" value="1"/>
</dbReference>
<keyword evidence="4 10" id="KW-0808">Transferase</keyword>
<evidence type="ECO:0000256" key="4">
    <source>
        <dbReference type="ARBA" id="ARBA00022679"/>
    </source>
</evidence>
<reference evidence="14" key="1">
    <citation type="submission" date="2018-05" db="EMBL/GenBank/DDBJ databases">
        <authorList>
            <person name="Li X."/>
        </authorList>
    </citation>
    <scope>NUCLEOTIDE SEQUENCE [LARGE SCALE GENOMIC DNA]</scope>
    <source>
        <strain evidence="14">YIM 73061</strain>
    </source>
</reference>
<evidence type="ECO:0000259" key="11">
    <source>
        <dbReference type="Pfam" id="PF01266"/>
    </source>
</evidence>
<accession>A0A328APR6</accession>
<comment type="similarity">
    <text evidence="10">In the N-terminal section; belongs to the methyltransferase superfamily. tRNA (mnm(5)s(2)U34)-methyltransferase family.</text>
</comment>
<dbReference type="Gene3D" id="3.40.50.150">
    <property type="entry name" value="Vaccinia Virus protein VP39"/>
    <property type="match status" value="1"/>
</dbReference>
<evidence type="ECO:0000256" key="1">
    <source>
        <dbReference type="ARBA" id="ARBA00022490"/>
    </source>
</evidence>
<dbReference type="OrthoDB" id="9786494at2"/>
<dbReference type="Gene3D" id="3.50.50.60">
    <property type="entry name" value="FAD/NAD(P)-binding domain"/>
    <property type="match status" value="1"/>
</dbReference>
<dbReference type="HAMAP" id="MF_01102">
    <property type="entry name" value="MnmC"/>
    <property type="match status" value="1"/>
</dbReference>
<evidence type="ECO:0000256" key="5">
    <source>
        <dbReference type="ARBA" id="ARBA00022691"/>
    </source>
</evidence>
<dbReference type="NCBIfam" id="NF033855">
    <property type="entry name" value="tRNA_MNMC2"/>
    <property type="match status" value="1"/>
</dbReference>
<evidence type="ECO:0000256" key="2">
    <source>
        <dbReference type="ARBA" id="ARBA00022603"/>
    </source>
</evidence>
<feature type="domain" description="MnmC-like methyltransferase" evidence="12">
    <location>
        <begin position="111"/>
        <end position="232"/>
    </location>
</feature>
<keyword evidence="9 10" id="KW-0511">Multifunctional enzyme</keyword>
<dbReference type="Pfam" id="PF01266">
    <property type="entry name" value="DAO"/>
    <property type="match status" value="1"/>
</dbReference>
<organism evidence="13 14">
    <name type="scientific">Phenylobacterium deserti</name>
    <dbReference type="NCBI Taxonomy" id="1914756"/>
    <lineage>
        <taxon>Bacteria</taxon>
        <taxon>Pseudomonadati</taxon>
        <taxon>Pseudomonadota</taxon>
        <taxon>Alphaproteobacteria</taxon>
        <taxon>Caulobacterales</taxon>
        <taxon>Caulobacteraceae</taxon>
        <taxon>Phenylobacterium</taxon>
    </lineage>
</organism>
<dbReference type="PANTHER" id="PTHR13847:SF283">
    <property type="entry name" value="TRNA 5-METHYLAMINOMETHYL-2-THIOURIDINE BIOSYNTHESIS BIFUNCTIONAL PROTEIN MNMC"/>
    <property type="match status" value="1"/>
</dbReference>
<gene>
    <name evidence="10" type="primary">mnmC</name>
    <name evidence="13" type="ORF">DJ018_03290</name>
</gene>
<evidence type="ECO:0000256" key="3">
    <source>
        <dbReference type="ARBA" id="ARBA00022630"/>
    </source>
</evidence>
<dbReference type="InterPro" id="IPR023032">
    <property type="entry name" value="tRNA_MAMT_biosynth_bifunc_MnmC"/>
</dbReference>
<dbReference type="GO" id="GO:0002097">
    <property type="term" value="P:tRNA wobble base modification"/>
    <property type="evidence" value="ECO:0007669"/>
    <property type="project" value="UniProtKB-UniRule"/>
</dbReference>
<comment type="caution">
    <text evidence="13">The sequence shown here is derived from an EMBL/GenBank/DDBJ whole genome shotgun (WGS) entry which is preliminary data.</text>
</comment>
<keyword evidence="1 10" id="KW-0963">Cytoplasm</keyword>
<dbReference type="PANTHER" id="PTHR13847">
    <property type="entry name" value="SARCOSINE DEHYDROGENASE-RELATED"/>
    <property type="match status" value="1"/>
</dbReference>
<feature type="region of interest" description="tRNA (mnm(5)s(2)U34)-methyltransferase" evidence="10">
    <location>
        <begin position="1"/>
        <end position="234"/>
    </location>
</feature>
<dbReference type="GO" id="GO:0005737">
    <property type="term" value="C:cytoplasm"/>
    <property type="evidence" value="ECO:0007669"/>
    <property type="project" value="UniProtKB-SubCell"/>
</dbReference>
<keyword evidence="7 10" id="KW-0274">FAD</keyword>
<evidence type="ECO:0000256" key="8">
    <source>
        <dbReference type="ARBA" id="ARBA00023002"/>
    </source>
</evidence>
<dbReference type="EC" id="2.1.1.61" evidence="10"/>
<feature type="region of interest" description="FAD-dependent cmnm(5)s(2)U34 oxidoreductase" evidence="10">
    <location>
        <begin position="249"/>
        <end position="599"/>
    </location>
</feature>
<keyword evidence="6 10" id="KW-0819">tRNA processing</keyword>
<comment type="cofactor">
    <cofactor evidence="10">
        <name>FAD</name>
        <dbReference type="ChEBI" id="CHEBI:57692"/>
    </cofactor>
</comment>
<keyword evidence="8 10" id="KW-0560">Oxidoreductase</keyword>
<dbReference type="Proteomes" id="UP000249725">
    <property type="component" value="Unassembled WGS sequence"/>
</dbReference>